<organism evidence="1 2">
    <name type="scientific">Giant seaperch iridovirus</name>
    <name type="common">GSIV</name>
    <dbReference type="NCBI Taxonomy" id="176655"/>
    <lineage>
        <taxon>Viruses</taxon>
        <taxon>Varidnaviria</taxon>
        <taxon>Bamfordvirae</taxon>
        <taxon>Nucleocytoviricota</taxon>
        <taxon>Megaviricetes</taxon>
        <taxon>Pimascovirales</taxon>
        <taxon>Pimascovirales incertae sedis</taxon>
        <taxon>Iridoviridae</taxon>
        <taxon>Alphairidovirinae</taxon>
        <taxon>Megalocytivirus</taxon>
        <taxon>Megalocytivirus pagrus1</taxon>
        <taxon>Infectious spleen and kidney necrosis virus</taxon>
    </lineage>
</organism>
<dbReference type="EMBL" id="KT804738">
    <property type="protein sequence ID" value="AMM72705.1"/>
    <property type="molecule type" value="Genomic_DNA"/>
</dbReference>
<reference evidence="1 2" key="1">
    <citation type="journal article" date="2016" name="Apoptosis">
        <title>GSIV serine/threonine kinase can induce apoptotic cell death via p53 and pro-apoptotic gene Bax upregulation in fish cells.</title>
        <authorList>
            <person name="Reshi L."/>
            <person name="Wu H.C."/>
            <person name="Wu J.L."/>
            <person name="Wang H.V."/>
            <person name="Hong J.R."/>
        </authorList>
    </citation>
    <scope>NUCLEOTIDE SEQUENCE [LARGE SCALE GENOMIC DNA]</scope>
    <source>
        <strain evidence="1">GSIV-K1</strain>
    </source>
</reference>
<dbReference type="Proteomes" id="UP000160611">
    <property type="component" value="Segment"/>
</dbReference>
<accession>A0A140GB66</accession>
<name>A0A140GB66_GSIV</name>
<sequence length="340" mass="38306">MSSLLLLLLLLLPALAHAGPRQPDADLCQFKHLMMRRGVSRRMLAERMYTIMHTCPNDRDEVTKVACDVIDGGFFHKALTSMGMDMAAECLHFRTRYCHTSPVLSNTLYSPQGMASAVFGLASHCPADLTTLMYYMCAPERHEHRVAMMTMFPYGRNIITAMCTNYRDIFRAQHTQSAAAACTVRARRPEEIAATSKPCYMDMCEPDDATFAYEACNTANDTEAYMYAGDRMIATIAPESCVGIQEGLAAQCRPNVPFTDWHREHFTDIDKVIYNGFKCFTVYDHNTLKRFGQINRQDISQMCMFGSNGTYAKLNFRHSSSDLTPCQEPVTISQCPDTYG</sequence>
<reference evidence="1 2" key="2">
    <citation type="journal article" date="2016" name="Genome Announc.">
        <title>Complete Genome Sequence of a Giant Sea Perch Iridovirus in Kaohsiung, Taiwan.</title>
        <authorList>
            <person name="Wen C.M."/>
            <person name="Hong J.R."/>
        </authorList>
    </citation>
    <scope>NUCLEOTIDE SEQUENCE [LARGE SCALE GENOMIC DNA]</scope>
    <source>
        <strain evidence="1">GSIV-K1</strain>
    </source>
</reference>
<proteinExistence type="predicted"/>
<evidence type="ECO:0000313" key="2">
    <source>
        <dbReference type="Proteomes" id="UP000160611"/>
    </source>
</evidence>
<protein>
    <submittedName>
        <fullName evidence="1">ORF079R</fullName>
    </submittedName>
</protein>
<evidence type="ECO:0000313" key="1">
    <source>
        <dbReference type="EMBL" id="AMM72705.1"/>
    </source>
</evidence>